<comment type="caution">
    <text evidence="3">The sequence shown here is derived from an EMBL/GenBank/DDBJ whole genome shotgun (WGS) entry which is preliminary data.</text>
</comment>
<evidence type="ECO:0000313" key="3">
    <source>
        <dbReference type="EMBL" id="EDQ06437.1"/>
    </source>
</evidence>
<feature type="chain" id="PRO_5046138493" evidence="1">
    <location>
        <begin position="18"/>
        <end position="188"/>
    </location>
</feature>
<name>A0ABP2DDG5_9RHOB</name>
<gene>
    <name evidence="3" type="ORF">OIHEL45_06465</name>
</gene>
<reference evidence="3 4" key="1">
    <citation type="submission" date="2007-11" db="EMBL/GenBank/DDBJ databases">
        <authorList>
            <person name="Wagner-Dobler I."/>
            <person name="Ferriera S."/>
            <person name="Johnson J."/>
            <person name="Kravitz S."/>
            <person name="Beeson K."/>
            <person name="Sutton G."/>
            <person name="Rogers Y.-H."/>
            <person name="Friedman R."/>
            <person name="Frazier M."/>
            <person name="Venter J.C."/>
        </authorList>
    </citation>
    <scope>NUCLEOTIDE SEQUENCE [LARGE SCALE GENOMIC DNA]</scope>
    <source>
        <strain evidence="3 4">HEL-45</strain>
    </source>
</reference>
<organism evidence="3 4">
    <name type="scientific">Sulfitobacter indolifex HEL-45</name>
    <dbReference type="NCBI Taxonomy" id="391624"/>
    <lineage>
        <taxon>Bacteria</taxon>
        <taxon>Pseudomonadati</taxon>
        <taxon>Pseudomonadota</taxon>
        <taxon>Alphaproteobacteria</taxon>
        <taxon>Rhodobacterales</taxon>
        <taxon>Roseobacteraceae</taxon>
        <taxon>Sulfitobacter</taxon>
    </lineage>
</organism>
<keyword evidence="4" id="KW-1185">Reference proteome</keyword>
<keyword evidence="1" id="KW-0732">Signal</keyword>
<proteinExistence type="predicted"/>
<evidence type="ECO:0000259" key="2">
    <source>
        <dbReference type="Pfam" id="PF03886"/>
    </source>
</evidence>
<dbReference type="SUPFAM" id="SSF159594">
    <property type="entry name" value="XCC0632-like"/>
    <property type="match status" value="1"/>
</dbReference>
<dbReference type="EMBL" id="ABID01000001">
    <property type="protein sequence ID" value="EDQ06437.1"/>
    <property type="molecule type" value="Genomic_DNA"/>
</dbReference>
<feature type="signal peptide" evidence="1">
    <location>
        <begin position="1"/>
        <end position="17"/>
    </location>
</feature>
<dbReference type="Pfam" id="PF03886">
    <property type="entry name" value="ABC_trans_aux"/>
    <property type="match status" value="1"/>
</dbReference>
<dbReference type="Proteomes" id="UP000003257">
    <property type="component" value="Unassembled WGS sequence"/>
</dbReference>
<sequence length="188" mass="20256">MNIAKPLITLGLLVALAACGGTTERFTVRAPAITEKTSIAFTSVEVRDVSLPTYAAAEEISLQMADGSLISSSDVLWADAPERAVALELSQNLARMTGRRVASEPWPFEAFPDARLEVRFAEFVATETGQFRASGQYFVAVSDDRRERSGLFDLSVPFNGEGGINAIATARGQLVLDLARYIAQNGLK</sequence>
<dbReference type="Gene3D" id="3.40.50.10610">
    <property type="entry name" value="ABC-type transport auxiliary lipoprotein component"/>
    <property type="match status" value="1"/>
</dbReference>
<feature type="domain" description="ABC-type transport auxiliary lipoprotein component" evidence="2">
    <location>
        <begin position="30"/>
        <end position="183"/>
    </location>
</feature>
<evidence type="ECO:0000256" key="1">
    <source>
        <dbReference type="SAM" id="SignalP"/>
    </source>
</evidence>
<dbReference type="InterPro" id="IPR005586">
    <property type="entry name" value="ABC_trans_aux"/>
</dbReference>
<dbReference type="RefSeq" id="WP_007118506.1">
    <property type="nucleotide sequence ID" value="NZ_ABID01000001.1"/>
</dbReference>
<keyword evidence="3" id="KW-0449">Lipoprotein</keyword>
<dbReference type="PROSITE" id="PS51257">
    <property type="entry name" value="PROKAR_LIPOPROTEIN"/>
    <property type="match status" value="1"/>
</dbReference>
<accession>A0ABP2DDG5</accession>
<protein>
    <submittedName>
        <fullName evidence="3">Lipoprotein, putative</fullName>
    </submittedName>
</protein>
<evidence type="ECO:0000313" key="4">
    <source>
        <dbReference type="Proteomes" id="UP000003257"/>
    </source>
</evidence>